<reference evidence="1" key="1">
    <citation type="journal article" date="2021" name="Environ. Microbiol.">
        <title>Gene family expansions and transcriptome signatures uncover fungal adaptations to wood decay.</title>
        <authorList>
            <person name="Hage H."/>
            <person name="Miyauchi S."/>
            <person name="Viragh M."/>
            <person name="Drula E."/>
            <person name="Min B."/>
            <person name="Chaduli D."/>
            <person name="Navarro D."/>
            <person name="Favel A."/>
            <person name="Norest M."/>
            <person name="Lesage-Meessen L."/>
            <person name="Balint B."/>
            <person name="Merenyi Z."/>
            <person name="de Eugenio L."/>
            <person name="Morin E."/>
            <person name="Martinez A.T."/>
            <person name="Baldrian P."/>
            <person name="Stursova M."/>
            <person name="Martinez M.J."/>
            <person name="Novotny C."/>
            <person name="Magnuson J.K."/>
            <person name="Spatafora J.W."/>
            <person name="Maurice S."/>
            <person name="Pangilinan J."/>
            <person name="Andreopoulos W."/>
            <person name="LaButti K."/>
            <person name="Hundley H."/>
            <person name="Na H."/>
            <person name="Kuo A."/>
            <person name="Barry K."/>
            <person name="Lipzen A."/>
            <person name="Henrissat B."/>
            <person name="Riley R."/>
            <person name="Ahrendt S."/>
            <person name="Nagy L.G."/>
            <person name="Grigoriev I.V."/>
            <person name="Martin F."/>
            <person name="Rosso M.N."/>
        </authorList>
    </citation>
    <scope>NUCLEOTIDE SEQUENCE</scope>
    <source>
        <strain evidence="1">CBS 384.51</strain>
    </source>
</reference>
<protein>
    <submittedName>
        <fullName evidence="1">Uncharacterized protein</fullName>
    </submittedName>
</protein>
<name>A0ACB8UGI5_9APHY</name>
<evidence type="ECO:0000313" key="2">
    <source>
        <dbReference type="Proteomes" id="UP001055072"/>
    </source>
</evidence>
<evidence type="ECO:0000313" key="1">
    <source>
        <dbReference type="EMBL" id="KAI0093532.1"/>
    </source>
</evidence>
<dbReference type="Proteomes" id="UP001055072">
    <property type="component" value="Unassembled WGS sequence"/>
</dbReference>
<comment type="caution">
    <text evidence="1">The sequence shown here is derived from an EMBL/GenBank/DDBJ whole genome shotgun (WGS) entry which is preliminary data.</text>
</comment>
<keyword evidence="2" id="KW-1185">Reference proteome</keyword>
<gene>
    <name evidence="1" type="ORF">BDY19DRAFT_917458</name>
</gene>
<proteinExistence type="predicted"/>
<sequence>MPLIRCKHYDDNGTPIRRGCPKTGVCSFIHPSDPEWSSAPKSRASQNGPLQSMSSSAGVDSGSSGRKKRHEPDSGHAENGRGSRSSGFGEWKKSGSNVKWKNSEQGAPFLTGANASGSAGEGWGNRAGGSGGSGVDTSSGEDSRWGTSTGDTSTGDSGWGNMSRNDLPSTTWADNGKGKGKEKENDTRKGSTNGWGFTSGFGDSPKNASIQWGDPSGTTTGWEQGSGAERSGSSGWGNSTWGDSASSWGGGASSWGNAGSSGWGGSTNSGLGDASKKTSGAWGEMPITTTTASKPNSSPRPSYEAVSASSATKDALEASIQSDSTTAVSTSAKPIDSRRRSSTSSPTKTNNGQTSVTSWGNSNSVVRAASLAPAPPEPTNSVPAQANELSPPQAEPGREDGGLDYGSPEAGNVDAIPMEVDEVENEVEPLRETSPPSNEAQAPKSPTGSVSSASKKRARSHSFDARQAFTRSDYAKALIESAVCQYQYDQAQAAYVKQKALQRSKVYSNAGPRAIETLTQLGSKRAAELEQAQKGRSKAAKRLVAISEYYHDCSELPLDWRHAEDADPVEFVGKSIEDVKAWVNKAAELLKVSTAGDTDTRVGIGRIRDDSPAVVSAASAALAHELSTKLSKIGKRVEDQQSVLRMLQDDSERMLDKDMEKKWEFFSSIHGKIKQHLRTCRERKAETDAAITEVRQEMDSLLGMDRRCQEEHEDVREEHRVLSARVDELQQQYHTSIKEIQENRAEIQRILSQFRDAEEERKKVPDPVDPAILIEHLRPAVLQTVHNEIQNVQAIVTEGFTNSMATFQKQTADALWARVEPMVQLNAVILNNINSRGVSKSGSPLPQMSNPVPSTQ</sequence>
<organism evidence="1 2">
    <name type="scientific">Irpex rosettiformis</name>
    <dbReference type="NCBI Taxonomy" id="378272"/>
    <lineage>
        <taxon>Eukaryota</taxon>
        <taxon>Fungi</taxon>
        <taxon>Dikarya</taxon>
        <taxon>Basidiomycota</taxon>
        <taxon>Agaricomycotina</taxon>
        <taxon>Agaricomycetes</taxon>
        <taxon>Polyporales</taxon>
        <taxon>Irpicaceae</taxon>
        <taxon>Irpex</taxon>
    </lineage>
</organism>
<dbReference type="EMBL" id="MU274901">
    <property type="protein sequence ID" value="KAI0093532.1"/>
    <property type="molecule type" value="Genomic_DNA"/>
</dbReference>
<accession>A0ACB8UGI5</accession>